<dbReference type="EMBL" id="JAUSUE010000004">
    <property type="protein sequence ID" value="MDQ0203170.1"/>
    <property type="molecule type" value="Genomic_DNA"/>
</dbReference>
<comment type="caution">
    <text evidence="1">The sequence shown here is derived from an EMBL/GenBank/DDBJ whole genome shotgun (WGS) entry which is preliminary data.</text>
</comment>
<reference evidence="1 2" key="1">
    <citation type="submission" date="2023-07" db="EMBL/GenBank/DDBJ databases">
        <title>Genomic Encyclopedia of Type Strains, Phase IV (KMG-IV): sequencing the most valuable type-strain genomes for metagenomic binning, comparative biology and taxonomic classification.</title>
        <authorList>
            <person name="Goeker M."/>
        </authorList>
    </citation>
    <scope>NUCLEOTIDE SEQUENCE [LARGE SCALE GENOMIC DNA]</scope>
    <source>
        <strain evidence="1 2">DSM 16980</strain>
    </source>
</reference>
<evidence type="ECO:0000313" key="2">
    <source>
        <dbReference type="Proteomes" id="UP001239167"/>
    </source>
</evidence>
<name>A0ABT9Y5R5_9FIRM</name>
<proteinExistence type="predicted"/>
<dbReference type="RefSeq" id="WP_231038465.1">
    <property type="nucleotide sequence ID" value="NZ_CP116940.1"/>
</dbReference>
<dbReference type="Proteomes" id="UP001239167">
    <property type="component" value="Unassembled WGS sequence"/>
</dbReference>
<evidence type="ECO:0000313" key="1">
    <source>
        <dbReference type="EMBL" id="MDQ0203170.1"/>
    </source>
</evidence>
<organism evidence="1 2">
    <name type="scientific">Pectinatus haikarae</name>
    <dbReference type="NCBI Taxonomy" id="349096"/>
    <lineage>
        <taxon>Bacteria</taxon>
        <taxon>Bacillati</taxon>
        <taxon>Bacillota</taxon>
        <taxon>Negativicutes</taxon>
        <taxon>Selenomonadales</taxon>
        <taxon>Selenomonadaceae</taxon>
        <taxon>Pectinatus</taxon>
    </lineage>
</organism>
<accession>A0ABT9Y5R5</accession>
<keyword evidence="2" id="KW-1185">Reference proteome</keyword>
<gene>
    <name evidence="1" type="ORF">J2S01_000877</name>
</gene>
<protein>
    <submittedName>
        <fullName evidence="1">Competence protein ComFB</fullName>
    </submittedName>
</protein>
<dbReference type="Pfam" id="PF10719">
    <property type="entry name" value="ComFB"/>
    <property type="match status" value="1"/>
</dbReference>
<sequence>MAIQVKNCMEDFVTDLLQQVIKSYPNICTCDQCLSDIAAWALNHLPARYVGTDIGDAYTRLDIYKQEHYAHIIKIIAQAIEVVSQNPHHTIKK</sequence>
<dbReference type="InterPro" id="IPR019657">
    <property type="entry name" value="ComFB"/>
</dbReference>